<keyword evidence="4" id="KW-1185">Reference proteome</keyword>
<protein>
    <recommendedName>
        <fullName evidence="5">DUF4232 domain-containing protein</fullName>
    </recommendedName>
</protein>
<reference evidence="3 4" key="1">
    <citation type="journal article" date="2019" name="Int. J. Syst. Evol. Microbiol.">
        <title>The Global Catalogue of Microorganisms (GCM) 10K type strain sequencing project: providing services to taxonomists for standard genome sequencing and annotation.</title>
        <authorList>
            <consortium name="The Broad Institute Genomics Platform"/>
            <consortium name="The Broad Institute Genome Sequencing Center for Infectious Disease"/>
            <person name="Wu L."/>
            <person name="Ma J."/>
        </authorList>
    </citation>
    <scope>NUCLEOTIDE SEQUENCE [LARGE SCALE GENOMIC DNA]</scope>
    <source>
        <strain evidence="3 4">JCM 15478</strain>
    </source>
</reference>
<name>A0ABN2VIR1_9ACTN</name>
<organism evidence="3 4">
    <name type="scientific">Streptomyces albiaxialis</name>
    <dbReference type="NCBI Taxonomy" id="329523"/>
    <lineage>
        <taxon>Bacteria</taxon>
        <taxon>Bacillati</taxon>
        <taxon>Actinomycetota</taxon>
        <taxon>Actinomycetes</taxon>
        <taxon>Kitasatosporales</taxon>
        <taxon>Streptomycetaceae</taxon>
        <taxon>Streptomyces</taxon>
    </lineage>
</organism>
<feature type="compositionally biased region" description="Basic and acidic residues" evidence="1">
    <location>
        <begin position="139"/>
        <end position="166"/>
    </location>
</feature>
<evidence type="ECO:0000256" key="1">
    <source>
        <dbReference type="SAM" id="MobiDB-lite"/>
    </source>
</evidence>
<feature type="compositionally biased region" description="Gly residues" evidence="1">
    <location>
        <begin position="129"/>
        <end position="138"/>
    </location>
</feature>
<feature type="compositionally biased region" description="Gly residues" evidence="1">
    <location>
        <begin position="321"/>
        <end position="359"/>
    </location>
</feature>
<feature type="region of interest" description="Disordered" evidence="1">
    <location>
        <begin position="115"/>
        <end position="216"/>
    </location>
</feature>
<sequence>MSDGLLGPGGGSGDDRANGTDDPGTNGSGTNDSGTNGAHGDGMDSEEQALRRLLQDSVRDIEPSPESLEALQRAVPARRQHRRQALVGVVAAALVAVVGIPALLYGGVVPGVGDDRHPLTASSSHGETQGPGEGSESGGGKEGEQRGKDGGKDGKDKDEKDKDKTDPSSPSGGKESGGADPSDSLVASAPTCGREQLGNGSSQAGSPGADGKVYGSFRVTNTSGDACTVDGEGMVGASTEGNARARVQVAVHTPGDPATGLPDPAAESDELVLKPGESYLVRFAWVPNQGGTCADSTPSPETSAQSGAATDAEPPTAGAETSGGGETTGGTDSGGGTGGSEGPGDGGATGGGDSGGGTGEDPKVVISHTPDVGTPAAADAVVDGACGGTVYRTGVLPAK</sequence>
<proteinExistence type="predicted"/>
<gene>
    <name evidence="3" type="ORF">GCM10009801_07500</name>
</gene>
<evidence type="ECO:0008006" key="5">
    <source>
        <dbReference type="Google" id="ProtNLM"/>
    </source>
</evidence>
<keyword evidence="2" id="KW-0472">Membrane</keyword>
<evidence type="ECO:0000313" key="4">
    <source>
        <dbReference type="Proteomes" id="UP001500016"/>
    </source>
</evidence>
<dbReference type="Proteomes" id="UP001500016">
    <property type="component" value="Unassembled WGS sequence"/>
</dbReference>
<feature type="compositionally biased region" description="Polar residues" evidence="1">
    <location>
        <begin position="289"/>
        <end position="308"/>
    </location>
</feature>
<feature type="compositionally biased region" description="Gly residues" evidence="1">
    <location>
        <begin position="1"/>
        <end position="12"/>
    </location>
</feature>
<feature type="region of interest" description="Disordered" evidence="1">
    <location>
        <begin position="1"/>
        <end position="47"/>
    </location>
</feature>
<comment type="caution">
    <text evidence="3">The sequence shown here is derived from an EMBL/GenBank/DDBJ whole genome shotgun (WGS) entry which is preliminary data.</text>
</comment>
<feature type="transmembrane region" description="Helical" evidence="2">
    <location>
        <begin position="85"/>
        <end position="108"/>
    </location>
</feature>
<evidence type="ECO:0000256" key="2">
    <source>
        <dbReference type="SAM" id="Phobius"/>
    </source>
</evidence>
<feature type="region of interest" description="Disordered" evidence="1">
    <location>
        <begin position="288"/>
        <end position="376"/>
    </location>
</feature>
<dbReference type="RefSeq" id="WP_344523864.1">
    <property type="nucleotide sequence ID" value="NZ_BAAAPE010000001.1"/>
</dbReference>
<evidence type="ECO:0000313" key="3">
    <source>
        <dbReference type="EMBL" id="GAA2063553.1"/>
    </source>
</evidence>
<keyword evidence="2" id="KW-0812">Transmembrane</keyword>
<feature type="compositionally biased region" description="Low complexity" evidence="1">
    <location>
        <begin position="24"/>
        <end position="36"/>
    </location>
</feature>
<dbReference type="EMBL" id="BAAAPE010000001">
    <property type="protein sequence ID" value="GAA2063553.1"/>
    <property type="molecule type" value="Genomic_DNA"/>
</dbReference>
<keyword evidence="2" id="KW-1133">Transmembrane helix</keyword>
<accession>A0ABN2VIR1</accession>